<keyword evidence="2" id="KW-0560">Oxidoreductase</keyword>
<dbReference type="EMBL" id="DS113177">
    <property type="protein sequence ID" value="EAY23581.1"/>
    <property type="molecule type" value="Genomic_DNA"/>
</dbReference>
<evidence type="ECO:0000313" key="5">
    <source>
        <dbReference type="Proteomes" id="UP000001542"/>
    </source>
</evidence>
<dbReference type="STRING" id="5722.A2D764"/>
<dbReference type="InterPro" id="IPR006139">
    <property type="entry name" value="D-isomer_2_OHA_DH_cat_dom"/>
</dbReference>
<dbReference type="PANTHER" id="PTHR10996:SF257">
    <property type="entry name" value="GLYOXYLATE REDUCTASE 1"/>
    <property type="match status" value="1"/>
</dbReference>
<reference evidence="4" key="1">
    <citation type="submission" date="2006-10" db="EMBL/GenBank/DDBJ databases">
        <authorList>
            <person name="Amadeo P."/>
            <person name="Zhao Q."/>
            <person name="Wortman J."/>
            <person name="Fraser-Liggett C."/>
            <person name="Carlton J."/>
        </authorList>
    </citation>
    <scope>NUCLEOTIDE SEQUENCE</scope>
    <source>
        <strain evidence="4">G3</strain>
    </source>
</reference>
<proteinExistence type="inferred from homology"/>
<dbReference type="RefSeq" id="XP_001276829.1">
    <property type="nucleotide sequence ID" value="XM_001276828.1"/>
</dbReference>
<dbReference type="AlphaFoldDB" id="A2D764"/>
<dbReference type="InterPro" id="IPR050223">
    <property type="entry name" value="D-isomer_2-hydroxyacid_DH"/>
</dbReference>
<dbReference type="VEuPathDB" id="TrichDB:TVAG_047210"/>
<evidence type="ECO:0000259" key="3">
    <source>
        <dbReference type="Pfam" id="PF00389"/>
    </source>
</evidence>
<dbReference type="PANTHER" id="PTHR10996">
    <property type="entry name" value="2-HYDROXYACID DEHYDROGENASE-RELATED"/>
    <property type="match status" value="1"/>
</dbReference>
<keyword evidence="5" id="KW-1185">Reference proteome</keyword>
<dbReference type="VEuPathDB" id="TrichDB:TVAGG3_0991870"/>
<dbReference type="OrthoDB" id="1621027at2759"/>
<dbReference type="GO" id="GO:0016616">
    <property type="term" value="F:oxidoreductase activity, acting on the CH-OH group of donors, NAD or NADP as acceptor"/>
    <property type="evidence" value="ECO:0007669"/>
    <property type="project" value="InterPro"/>
</dbReference>
<dbReference type="eggNOG" id="KOG0069">
    <property type="taxonomic scope" value="Eukaryota"/>
</dbReference>
<sequence length="136" mass="15346">MLTSQSSFSKMMSLFITHKPMDVGMQILQKNFKDIDFPHNWKDMTRKEFLEHARNADVIYARGSDLINKDVLDSPKLKMVSAAAAGADKIDMEYATKRGIIVSNTHLSLADTYADTLMGILIACSRRIVEGDNYVR</sequence>
<dbReference type="SUPFAM" id="SSF52283">
    <property type="entry name" value="Formate/glycerate dehydrogenase catalytic domain-like"/>
    <property type="match status" value="1"/>
</dbReference>
<dbReference type="Gene3D" id="3.40.50.720">
    <property type="entry name" value="NAD(P)-binding Rossmann-like Domain"/>
    <property type="match status" value="1"/>
</dbReference>
<comment type="similarity">
    <text evidence="1">Belongs to the D-isomer specific 2-hydroxyacid dehydrogenase family.</text>
</comment>
<gene>
    <name evidence="4" type="ORF">TVAG_119170</name>
</gene>
<dbReference type="Proteomes" id="UP000001542">
    <property type="component" value="Unassembled WGS sequence"/>
</dbReference>
<accession>A2D764</accession>
<dbReference type="Pfam" id="PF00389">
    <property type="entry name" value="2-Hacid_dh"/>
    <property type="match status" value="1"/>
</dbReference>
<feature type="domain" description="D-isomer specific 2-hydroxyacid dehydrogenase catalytic" evidence="3">
    <location>
        <begin position="16"/>
        <end position="116"/>
    </location>
</feature>
<organism evidence="4 5">
    <name type="scientific">Trichomonas vaginalis (strain ATCC PRA-98 / G3)</name>
    <dbReference type="NCBI Taxonomy" id="412133"/>
    <lineage>
        <taxon>Eukaryota</taxon>
        <taxon>Metamonada</taxon>
        <taxon>Parabasalia</taxon>
        <taxon>Trichomonadida</taxon>
        <taxon>Trichomonadidae</taxon>
        <taxon>Trichomonas</taxon>
    </lineage>
</organism>
<dbReference type="InParanoid" id="A2D764"/>
<protein>
    <submittedName>
        <fullName evidence="4">D-isomer specific 2-hydroxyacid dehydrogenase, putative</fullName>
    </submittedName>
</protein>
<name>A2D764_TRIV3</name>
<evidence type="ECO:0000313" key="4">
    <source>
        <dbReference type="EMBL" id="EAY23581.1"/>
    </source>
</evidence>
<reference evidence="4" key="2">
    <citation type="journal article" date="2007" name="Science">
        <title>Draft genome sequence of the sexually transmitted pathogen Trichomonas vaginalis.</title>
        <authorList>
            <person name="Carlton J.M."/>
            <person name="Hirt R.P."/>
            <person name="Silva J.C."/>
            <person name="Delcher A.L."/>
            <person name="Schatz M."/>
            <person name="Zhao Q."/>
            <person name="Wortman J.R."/>
            <person name="Bidwell S.L."/>
            <person name="Alsmark U.C.M."/>
            <person name="Besteiro S."/>
            <person name="Sicheritz-Ponten T."/>
            <person name="Noel C.J."/>
            <person name="Dacks J.B."/>
            <person name="Foster P.G."/>
            <person name="Simillion C."/>
            <person name="Van de Peer Y."/>
            <person name="Miranda-Saavedra D."/>
            <person name="Barton G.J."/>
            <person name="Westrop G.D."/>
            <person name="Mueller S."/>
            <person name="Dessi D."/>
            <person name="Fiori P.L."/>
            <person name="Ren Q."/>
            <person name="Paulsen I."/>
            <person name="Zhang H."/>
            <person name="Bastida-Corcuera F.D."/>
            <person name="Simoes-Barbosa A."/>
            <person name="Brown M.T."/>
            <person name="Hayes R.D."/>
            <person name="Mukherjee M."/>
            <person name="Okumura C.Y."/>
            <person name="Schneider R."/>
            <person name="Smith A.J."/>
            <person name="Vanacova S."/>
            <person name="Villalvazo M."/>
            <person name="Haas B.J."/>
            <person name="Pertea M."/>
            <person name="Feldblyum T.V."/>
            <person name="Utterback T.R."/>
            <person name="Shu C.L."/>
            <person name="Osoegawa K."/>
            <person name="de Jong P.J."/>
            <person name="Hrdy I."/>
            <person name="Horvathova L."/>
            <person name="Zubacova Z."/>
            <person name="Dolezal P."/>
            <person name="Malik S.B."/>
            <person name="Logsdon J.M. Jr."/>
            <person name="Henze K."/>
            <person name="Gupta A."/>
            <person name="Wang C.C."/>
            <person name="Dunne R.L."/>
            <person name="Upcroft J.A."/>
            <person name="Upcroft P."/>
            <person name="White O."/>
            <person name="Salzberg S.L."/>
            <person name="Tang P."/>
            <person name="Chiu C.-H."/>
            <person name="Lee Y.-S."/>
            <person name="Embley T.M."/>
            <person name="Coombs G.H."/>
            <person name="Mottram J.C."/>
            <person name="Tachezy J."/>
            <person name="Fraser-Liggett C.M."/>
            <person name="Johnson P.J."/>
        </authorList>
    </citation>
    <scope>NUCLEOTIDE SEQUENCE [LARGE SCALE GENOMIC DNA]</scope>
    <source>
        <strain evidence="4">G3</strain>
    </source>
</reference>
<evidence type="ECO:0000256" key="1">
    <source>
        <dbReference type="ARBA" id="ARBA00005854"/>
    </source>
</evidence>
<dbReference type="KEGG" id="tva:4720819"/>
<dbReference type="FunFam" id="3.40.50.720:FF:000703">
    <property type="entry name" value="D-isomer specific 2-hydroxyacid dehydrogenase"/>
    <property type="match status" value="1"/>
</dbReference>
<evidence type="ECO:0000256" key="2">
    <source>
        <dbReference type="ARBA" id="ARBA00023002"/>
    </source>
</evidence>
<dbReference type="GO" id="GO:0051287">
    <property type="term" value="F:NAD binding"/>
    <property type="evidence" value="ECO:0007669"/>
    <property type="project" value="InterPro"/>
</dbReference>